<feature type="signal peptide" evidence="1">
    <location>
        <begin position="1"/>
        <end position="23"/>
    </location>
</feature>
<feature type="chain" id="PRO_5045434051" description="Lipoprotein" evidence="1">
    <location>
        <begin position="24"/>
        <end position="201"/>
    </location>
</feature>
<proteinExistence type="predicted"/>
<dbReference type="PROSITE" id="PS51257">
    <property type="entry name" value="PROKAR_LIPOPROTEIN"/>
    <property type="match status" value="1"/>
</dbReference>
<dbReference type="EMBL" id="BMYT01000010">
    <property type="protein sequence ID" value="GGX26744.1"/>
    <property type="molecule type" value="Genomic_DNA"/>
</dbReference>
<reference evidence="3" key="1">
    <citation type="journal article" date="2019" name="Int. J. Syst. Evol. Microbiol.">
        <title>The Global Catalogue of Microorganisms (GCM) 10K type strain sequencing project: providing services to taxonomists for standard genome sequencing and annotation.</title>
        <authorList>
            <consortium name="The Broad Institute Genomics Platform"/>
            <consortium name="The Broad Institute Genome Sequencing Center for Infectious Disease"/>
            <person name="Wu L."/>
            <person name="Ma J."/>
        </authorList>
    </citation>
    <scope>NUCLEOTIDE SEQUENCE [LARGE SCALE GENOMIC DNA]</scope>
    <source>
        <strain evidence="3">KCTC 23916</strain>
    </source>
</reference>
<gene>
    <name evidence="2" type="ORF">GCM10011282_35910</name>
</gene>
<organism evidence="2 3">
    <name type="scientific">Undibacterium macrobrachii</name>
    <dbReference type="NCBI Taxonomy" id="1119058"/>
    <lineage>
        <taxon>Bacteria</taxon>
        <taxon>Pseudomonadati</taxon>
        <taxon>Pseudomonadota</taxon>
        <taxon>Betaproteobacteria</taxon>
        <taxon>Burkholderiales</taxon>
        <taxon>Oxalobacteraceae</taxon>
        <taxon>Undibacterium</taxon>
    </lineage>
</organism>
<evidence type="ECO:0008006" key="4">
    <source>
        <dbReference type="Google" id="ProtNLM"/>
    </source>
</evidence>
<name>A0ABQ2XNS7_9BURK</name>
<dbReference type="Proteomes" id="UP000620127">
    <property type="component" value="Unassembled WGS sequence"/>
</dbReference>
<dbReference type="RefSeq" id="WP_189347853.1">
    <property type="nucleotide sequence ID" value="NZ_BMYT01000010.1"/>
</dbReference>
<accession>A0ABQ2XNS7</accession>
<keyword evidence="1" id="KW-0732">Signal</keyword>
<sequence>MARFNLRISLRNFAYLGPLTLLALSACGGGGSPSSTTNNGAVQATSSFVCSGTVKELFTAAQGTYDGTVDPAFLPGAGAPLSVGAVYPVSISGQDCSIRFTGARDIKYVFAFGDTNNTVPSNFVGFSATKILQNPNELDLKNVQYNISISTSNNIIELERRIAKNSAGTGSVDGDLHLYSIPGDNSFGGMHLKVASKRSLN</sequence>
<protein>
    <recommendedName>
        <fullName evidence="4">Lipoprotein</fullName>
    </recommendedName>
</protein>
<comment type="caution">
    <text evidence="2">The sequence shown here is derived from an EMBL/GenBank/DDBJ whole genome shotgun (WGS) entry which is preliminary data.</text>
</comment>
<keyword evidence="3" id="KW-1185">Reference proteome</keyword>
<evidence type="ECO:0000313" key="3">
    <source>
        <dbReference type="Proteomes" id="UP000620127"/>
    </source>
</evidence>
<evidence type="ECO:0000256" key="1">
    <source>
        <dbReference type="SAM" id="SignalP"/>
    </source>
</evidence>
<evidence type="ECO:0000313" key="2">
    <source>
        <dbReference type="EMBL" id="GGX26744.1"/>
    </source>
</evidence>